<dbReference type="Pfam" id="PF24877">
    <property type="entry name" value="ILV_EDD_C"/>
    <property type="match status" value="1"/>
</dbReference>
<sequence length="70" mass="7735">MEGGPIGLVRDGDTIVIDAEKKVLDLEVPEEELVKRRKEWKAPEPKAKRGTLRKYAQLVKDASSGCVTDA</sequence>
<dbReference type="InterPro" id="IPR050165">
    <property type="entry name" value="DHAD_IlvD/Edd"/>
</dbReference>
<evidence type="ECO:0000313" key="3">
    <source>
        <dbReference type="Proteomes" id="UP000001881"/>
    </source>
</evidence>
<reference evidence="2 3" key="1">
    <citation type="journal article" date="2010" name="PLoS Genet.">
        <title>De novo assembly of a 40 Mb eukaryotic genome from short sequence reads: Sordaria macrospora, a model organism for fungal morphogenesis.</title>
        <authorList>
            <person name="Nowrousian M."/>
            <person name="Stajich J."/>
            <person name="Chu M."/>
            <person name="Engh I."/>
            <person name="Espagne E."/>
            <person name="Halliday K."/>
            <person name="Kamerewerd J."/>
            <person name="Kempken F."/>
            <person name="Knab B."/>
            <person name="Kuo H.C."/>
            <person name="Osiewacz H.D."/>
            <person name="Poeggeler S."/>
            <person name="Read N."/>
            <person name="Seiler S."/>
            <person name="Smith K."/>
            <person name="Zickler D."/>
            <person name="Kueck U."/>
            <person name="Freitag M."/>
        </authorList>
    </citation>
    <scope>NUCLEOTIDE SEQUENCE [LARGE SCALE GENOMIC DNA]</scope>
    <source>
        <strain evidence="3">ATCC MYA-333 / DSM 997 / K(L3346) / K-hell</strain>
        <tissue evidence="2">Mycelium</tissue>
    </source>
</reference>
<dbReference type="eggNOG" id="KOG2448">
    <property type="taxonomic scope" value="Eukaryota"/>
</dbReference>
<dbReference type="STRING" id="771870.F7WCU0"/>
<accession>F7WCU0</accession>
<dbReference type="InterPro" id="IPR042096">
    <property type="entry name" value="Dihydro-acid_dehy_C"/>
</dbReference>
<proteinExistence type="predicted"/>
<protein>
    <submittedName>
        <fullName evidence="2">WGS project CABT00000000 data, contig 2.266</fullName>
    </submittedName>
</protein>
<dbReference type="GO" id="GO:0005739">
    <property type="term" value="C:mitochondrion"/>
    <property type="evidence" value="ECO:0007669"/>
    <property type="project" value="TreeGrafter"/>
</dbReference>
<name>F7WCU0_SORMK</name>
<dbReference type="GO" id="GO:0004160">
    <property type="term" value="F:dihydroxy-acid dehydratase activity"/>
    <property type="evidence" value="ECO:0007669"/>
    <property type="project" value="TreeGrafter"/>
</dbReference>
<dbReference type="Proteomes" id="UP000001881">
    <property type="component" value="Unassembled WGS sequence"/>
</dbReference>
<evidence type="ECO:0000259" key="1">
    <source>
        <dbReference type="Pfam" id="PF24877"/>
    </source>
</evidence>
<dbReference type="SUPFAM" id="SSF52016">
    <property type="entry name" value="LeuD/IlvD-like"/>
    <property type="match status" value="1"/>
</dbReference>
<organism evidence="2 3">
    <name type="scientific">Sordaria macrospora (strain ATCC MYA-333 / DSM 997 / K(L3346) / K-hell)</name>
    <dbReference type="NCBI Taxonomy" id="771870"/>
    <lineage>
        <taxon>Eukaryota</taxon>
        <taxon>Fungi</taxon>
        <taxon>Dikarya</taxon>
        <taxon>Ascomycota</taxon>
        <taxon>Pezizomycotina</taxon>
        <taxon>Sordariomycetes</taxon>
        <taxon>Sordariomycetidae</taxon>
        <taxon>Sordariales</taxon>
        <taxon>Sordariaceae</taxon>
        <taxon>Sordaria</taxon>
    </lineage>
</organism>
<gene>
    <name evidence="2" type="ORF">SMAC_09909</name>
</gene>
<evidence type="ECO:0000313" key="2">
    <source>
        <dbReference type="EMBL" id="CCC14643.1"/>
    </source>
</evidence>
<dbReference type="HOGENOM" id="CLU_192654_0_0_1"/>
<dbReference type="PANTHER" id="PTHR21000:SF5">
    <property type="entry name" value="DIHYDROXY-ACID DEHYDRATASE, MITOCHONDRIAL"/>
    <property type="match status" value="1"/>
</dbReference>
<dbReference type="Gene3D" id="3.50.30.80">
    <property type="entry name" value="IlvD/EDD C-terminal domain-like"/>
    <property type="match status" value="1"/>
</dbReference>
<feature type="domain" description="Dihydroxy-acid/6-phosphogluconate dehydratase C-terminal" evidence="1">
    <location>
        <begin position="2"/>
        <end position="66"/>
    </location>
</feature>
<dbReference type="InterPro" id="IPR056740">
    <property type="entry name" value="ILV_EDD_C"/>
</dbReference>
<dbReference type="PANTHER" id="PTHR21000">
    <property type="entry name" value="DIHYDROXY-ACID DEHYDRATASE DAD"/>
    <property type="match status" value="1"/>
</dbReference>
<dbReference type="OrthoDB" id="3851628at2759"/>
<dbReference type="AlphaFoldDB" id="F7WCU0"/>
<comment type="caution">
    <text evidence="2">The sequence shown here is derived from an EMBL/GenBank/DDBJ whole genome shotgun (WGS) entry which is preliminary data.</text>
</comment>
<dbReference type="InParanoid" id="F7WCU0"/>
<keyword evidence="3" id="KW-1185">Reference proteome</keyword>
<dbReference type="VEuPathDB" id="FungiDB:SMAC_09909"/>
<dbReference type="GO" id="GO:0009082">
    <property type="term" value="P:branched-chain amino acid biosynthetic process"/>
    <property type="evidence" value="ECO:0007669"/>
    <property type="project" value="TreeGrafter"/>
</dbReference>
<dbReference type="EMBL" id="CABT02000266">
    <property type="protein sequence ID" value="CCC14643.1"/>
    <property type="molecule type" value="Genomic_DNA"/>
</dbReference>